<dbReference type="EMBL" id="CAFZ01000127">
    <property type="protein sequence ID" value="CCA71613.1"/>
    <property type="molecule type" value="Genomic_DNA"/>
</dbReference>
<comment type="caution">
    <text evidence="1">The sequence shown here is derived from an EMBL/GenBank/DDBJ whole genome shotgun (WGS) entry which is preliminary data.</text>
</comment>
<dbReference type="AlphaFoldDB" id="G4TJW9"/>
<name>G4TJW9_SERID</name>
<evidence type="ECO:0000313" key="1">
    <source>
        <dbReference type="EMBL" id="CCA71613.1"/>
    </source>
</evidence>
<protein>
    <recommendedName>
        <fullName evidence="3">F-box domain-containing protein</fullName>
    </recommendedName>
</protein>
<gene>
    <name evidence="1" type="ORF">PIIN_05549</name>
</gene>
<dbReference type="InParanoid" id="G4TJW9"/>
<dbReference type="Proteomes" id="UP000007148">
    <property type="component" value="Unassembled WGS sequence"/>
</dbReference>
<accession>G4TJW9</accession>
<evidence type="ECO:0000313" key="2">
    <source>
        <dbReference type="Proteomes" id="UP000007148"/>
    </source>
</evidence>
<evidence type="ECO:0008006" key="3">
    <source>
        <dbReference type="Google" id="ProtNLM"/>
    </source>
</evidence>
<organism evidence="1 2">
    <name type="scientific">Serendipita indica (strain DSM 11827)</name>
    <name type="common">Root endophyte fungus</name>
    <name type="synonym">Piriformospora indica</name>
    <dbReference type="NCBI Taxonomy" id="1109443"/>
    <lineage>
        <taxon>Eukaryota</taxon>
        <taxon>Fungi</taxon>
        <taxon>Dikarya</taxon>
        <taxon>Basidiomycota</taxon>
        <taxon>Agaricomycotina</taxon>
        <taxon>Agaricomycetes</taxon>
        <taxon>Sebacinales</taxon>
        <taxon>Serendipitaceae</taxon>
        <taxon>Serendipita</taxon>
    </lineage>
</organism>
<proteinExistence type="predicted"/>
<dbReference type="HOGENOM" id="CLU_463888_0_0_1"/>
<keyword evidence="2" id="KW-1185">Reference proteome</keyword>
<sequence>MTLHSTILSDEEIDLHAYQSPVHTPISKAMIHDLFAQNWSPNRIPTDEERVILWRLIEDDTQSIARMNKELERLARCVERRAAAVENYSRAEAIARELRKTILSKYSSLTLVQDRLIAIDRTAPSGSSKDESYDACLKIMKTLEISKKECDSQLLACTSEVDVLNAQIEGYCVERETQRRHLDTLEESARALSGWITLREEDIAFKKDILSVRRLVPVEIWGEIFRLRLVEDQVRFRLSQRTGIPPFTPLTLSAVCRYWRAIVAQYPVLWQNIAVPHHDKIMESQRDRILYYRDHLGYLLPKVYTYHHDIVSGVFPIPLLPFLKNAFGPKYASLEITNYTFSLLRGPEFPNFLDKLQIQTTHLTIHSKKTAGLWRFGRTSFGKRFEIPLHMLSELREVKGMGLGIALPSPLPPIYAQPTINLSTIAVKDTVWKATDIQACFAVAKGIERLEMTAVTIDPRNASQRINVPSILFLKCDMKEYPTLQTLIDTPNVATLELVLGNTFEPLNWLDENKMRLVSKNVKSLTLEGWDLFKASLDEDAKILEAILPKFPEVSTLTLVQPRIGACLDVLATYSTPLSELKTLHLINCNMNDLLLLSFRSRYNFLHKRHVEVIVTSRPPYLLSDSSLC</sequence>
<reference evidence="1 2" key="1">
    <citation type="journal article" date="2011" name="PLoS Pathog.">
        <title>Endophytic Life Strategies Decoded by Genome and Transcriptome Analyses of the Mutualistic Root Symbiont Piriformospora indica.</title>
        <authorList>
            <person name="Zuccaro A."/>
            <person name="Lahrmann U."/>
            <person name="Guldener U."/>
            <person name="Langen G."/>
            <person name="Pfiffi S."/>
            <person name="Biedenkopf D."/>
            <person name="Wong P."/>
            <person name="Samans B."/>
            <person name="Grimm C."/>
            <person name="Basiewicz M."/>
            <person name="Murat C."/>
            <person name="Martin F."/>
            <person name="Kogel K.H."/>
        </authorList>
    </citation>
    <scope>NUCLEOTIDE SEQUENCE [LARGE SCALE GENOMIC DNA]</scope>
    <source>
        <strain evidence="1 2">DSM 11827</strain>
    </source>
</reference>
<dbReference type="OrthoDB" id="2269034at2759"/>